<dbReference type="PANTHER" id="PTHR22872">
    <property type="entry name" value="BTK-BINDING PROTEIN-RELATED"/>
    <property type="match status" value="1"/>
</dbReference>
<feature type="repeat" description="RCC1" evidence="2">
    <location>
        <begin position="39"/>
        <end position="89"/>
    </location>
</feature>
<organism evidence="3">
    <name type="scientific">Arcella intermedia</name>
    <dbReference type="NCBI Taxonomy" id="1963864"/>
    <lineage>
        <taxon>Eukaryota</taxon>
        <taxon>Amoebozoa</taxon>
        <taxon>Tubulinea</taxon>
        <taxon>Elardia</taxon>
        <taxon>Arcellinida</taxon>
        <taxon>Sphaerothecina</taxon>
        <taxon>Arcellidae</taxon>
        <taxon>Arcella</taxon>
    </lineage>
</organism>
<evidence type="ECO:0000256" key="1">
    <source>
        <dbReference type="ARBA" id="ARBA00022737"/>
    </source>
</evidence>
<evidence type="ECO:0000313" key="3">
    <source>
        <dbReference type="EMBL" id="NDV39854.1"/>
    </source>
</evidence>
<proteinExistence type="predicted"/>
<dbReference type="SUPFAM" id="SSF50985">
    <property type="entry name" value="RCC1/BLIP-II"/>
    <property type="match status" value="1"/>
</dbReference>
<dbReference type="InterPro" id="IPR009091">
    <property type="entry name" value="RCC1/BLIP-II"/>
</dbReference>
<feature type="repeat" description="RCC1" evidence="2">
    <location>
        <begin position="90"/>
        <end position="111"/>
    </location>
</feature>
<dbReference type="Pfam" id="PF13540">
    <property type="entry name" value="RCC1_2"/>
    <property type="match status" value="2"/>
</dbReference>
<dbReference type="PRINTS" id="PR00633">
    <property type="entry name" value="RCCNDNSATION"/>
</dbReference>
<protein>
    <submittedName>
        <fullName evidence="3">Uncharacterized protein</fullName>
    </submittedName>
</protein>
<dbReference type="PROSITE" id="PS50012">
    <property type="entry name" value="RCC1_3"/>
    <property type="match status" value="2"/>
</dbReference>
<dbReference type="InterPro" id="IPR051625">
    <property type="entry name" value="Signaling_Regulatory_Domain"/>
</dbReference>
<evidence type="ECO:0000256" key="2">
    <source>
        <dbReference type="PROSITE-ProRule" id="PRU00235"/>
    </source>
</evidence>
<dbReference type="AlphaFoldDB" id="A0A6B2LS24"/>
<reference evidence="3" key="1">
    <citation type="journal article" date="2020" name="J. Eukaryot. Microbiol.">
        <title>De novo Sequencing, Assembly and Annotation of the Transcriptome for the Free-Living Testate Amoeba Arcella intermedia.</title>
        <authorList>
            <person name="Ribeiro G.M."/>
            <person name="Porfirio-Sousa A.L."/>
            <person name="Maurer-Alcala X.X."/>
            <person name="Katz L.A."/>
            <person name="Lahr D.J.G."/>
        </authorList>
    </citation>
    <scope>NUCLEOTIDE SEQUENCE</scope>
</reference>
<dbReference type="EMBL" id="GIBP01010885">
    <property type="protein sequence ID" value="NDV39854.1"/>
    <property type="molecule type" value="Transcribed_RNA"/>
</dbReference>
<name>A0A6B2LS24_9EUKA</name>
<dbReference type="InterPro" id="IPR000408">
    <property type="entry name" value="Reg_chr_condens"/>
</dbReference>
<dbReference type="Gene3D" id="2.130.10.30">
    <property type="entry name" value="Regulator of chromosome condensation 1/beta-lactamase-inhibitor protein II"/>
    <property type="match status" value="1"/>
</dbReference>
<accession>A0A6B2LS24</accession>
<keyword evidence="1" id="KW-0677">Repeat</keyword>
<sequence length="111" mass="11848">MGIGNKKIQWVPTPISPVGGHPIQVAMSSDHSLILDDDHSLYGCGLNLSGQLGLGHFRNQMELVKNNLMCGKIVRIACGETHSMALLSDGSLYSWGQNSSGQLGIGSKEKN</sequence>